<accession>A0A6A6UR32</accession>
<dbReference type="Proteomes" id="UP000799302">
    <property type="component" value="Unassembled WGS sequence"/>
</dbReference>
<keyword evidence="2" id="KW-1185">Reference proteome</keyword>
<gene>
    <name evidence="1" type="ORF">BT63DRAFT_419512</name>
</gene>
<dbReference type="EMBL" id="MU004230">
    <property type="protein sequence ID" value="KAF2674206.1"/>
    <property type="molecule type" value="Genomic_DNA"/>
</dbReference>
<proteinExistence type="predicted"/>
<dbReference type="AlphaFoldDB" id="A0A6A6UR32"/>
<evidence type="ECO:0000313" key="1">
    <source>
        <dbReference type="EMBL" id="KAF2674206.1"/>
    </source>
</evidence>
<reference evidence="1" key="1">
    <citation type="journal article" date="2020" name="Stud. Mycol.">
        <title>101 Dothideomycetes genomes: a test case for predicting lifestyles and emergence of pathogens.</title>
        <authorList>
            <person name="Haridas S."/>
            <person name="Albert R."/>
            <person name="Binder M."/>
            <person name="Bloem J."/>
            <person name="Labutti K."/>
            <person name="Salamov A."/>
            <person name="Andreopoulos B."/>
            <person name="Baker S."/>
            <person name="Barry K."/>
            <person name="Bills G."/>
            <person name="Bluhm B."/>
            <person name="Cannon C."/>
            <person name="Castanera R."/>
            <person name="Culley D."/>
            <person name="Daum C."/>
            <person name="Ezra D."/>
            <person name="Gonzalez J."/>
            <person name="Henrissat B."/>
            <person name="Kuo A."/>
            <person name="Liang C."/>
            <person name="Lipzen A."/>
            <person name="Lutzoni F."/>
            <person name="Magnuson J."/>
            <person name="Mondo S."/>
            <person name="Nolan M."/>
            <person name="Ohm R."/>
            <person name="Pangilinan J."/>
            <person name="Park H.-J."/>
            <person name="Ramirez L."/>
            <person name="Alfaro M."/>
            <person name="Sun H."/>
            <person name="Tritt A."/>
            <person name="Yoshinaga Y."/>
            <person name="Zwiers L.-H."/>
            <person name="Turgeon B."/>
            <person name="Goodwin S."/>
            <person name="Spatafora J."/>
            <person name="Crous P."/>
            <person name="Grigoriev I."/>
        </authorList>
    </citation>
    <scope>NUCLEOTIDE SEQUENCE</scope>
    <source>
        <strain evidence="1">CBS 115976</strain>
    </source>
</reference>
<name>A0A6A6UR32_9PEZI</name>
<organism evidence="1 2">
    <name type="scientific">Microthyrium microscopicum</name>
    <dbReference type="NCBI Taxonomy" id="703497"/>
    <lineage>
        <taxon>Eukaryota</taxon>
        <taxon>Fungi</taxon>
        <taxon>Dikarya</taxon>
        <taxon>Ascomycota</taxon>
        <taxon>Pezizomycotina</taxon>
        <taxon>Dothideomycetes</taxon>
        <taxon>Dothideomycetes incertae sedis</taxon>
        <taxon>Microthyriales</taxon>
        <taxon>Microthyriaceae</taxon>
        <taxon>Microthyrium</taxon>
    </lineage>
</organism>
<protein>
    <submittedName>
        <fullName evidence="1">Uncharacterized protein</fullName>
    </submittedName>
</protein>
<evidence type="ECO:0000313" key="2">
    <source>
        <dbReference type="Proteomes" id="UP000799302"/>
    </source>
</evidence>
<dbReference type="OrthoDB" id="2364174at2759"/>
<sequence length="308" mass="34795">MPLPPATKLPLAVRKNLRDDFEANKETFEKEISDLLGTEWKIDINPLAIYPYGTDSFSKDCLGSCLKSYMEGVTWRLKYWLEKEANEAKDEINTVCFAHTITFGVDESGKFTYGGVVVDDGSLKIVFKEGNLGVNVNDTLETLSAALNDAPVKDGSPLSVQSRLSIARDYNPKVEEWTKKFSDMLGVPITLNPNFEENFAVCKARSRGKKSELRDDWETIIGEMTLKYWEGAHWVMNYKKFGDDDMLQEAFTDEISKNQIEFRVAEKLKKGSGYNECFHEDGVLILQTTPENFGTNVDQACEGIVDIF</sequence>